<evidence type="ECO:0000256" key="1">
    <source>
        <dbReference type="SAM" id="SignalP"/>
    </source>
</evidence>
<dbReference type="Gene3D" id="1.10.530.10">
    <property type="match status" value="1"/>
</dbReference>
<comment type="caution">
    <text evidence="3">The sequence shown here is derived from an EMBL/GenBank/DDBJ whole genome shotgun (WGS) entry which is preliminary data.</text>
</comment>
<proteinExistence type="predicted"/>
<sequence>MLRTRLTFATVTVVLLALAGCASAPGQINNVCAVFEQKDGWFDNWYVAAKQTEREYGVPVPILMATIRKESGYKANSRPPRTKLFGFIPWKRPSSAYGFSQALDGTWAQYKRETGKYGADRNDFADAVNFIGWYHQQSHLKNGIAIDDAYHLYLAYYFGQSAFARGDWQRNANMQKVARSTAEMANSYAAQLQSCSL</sequence>
<accession>A0A2P7B7K6</accession>
<keyword evidence="1" id="KW-0732">Signal</keyword>
<evidence type="ECO:0000259" key="2">
    <source>
        <dbReference type="Pfam" id="PF19489"/>
    </source>
</evidence>
<evidence type="ECO:0000313" key="4">
    <source>
        <dbReference type="Proteomes" id="UP000241764"/>
    </source>
</evidence>
<protein>
    <recommendedName>
        <fullName evidence="2">Transglycosylase SLT domain-containing protein</fullName>
    </recommendedName>
</protein>
<feature type="signal peptide" evidence="1">
    <location>
        <begin position="1"/>
        <end position="24"/>
    </location>
</feature>
<dbReference type="InterPro" id="IPR045795">
    <property type="entry name" value="SLT_4"/>
</dbReference>
<dbReference type="OrthoDB" id="9789144at2"/>
<feature type="chain" id="PRO_5015189293" description="Transglycosylase SLT domain-containing protein" evidence="1">
    <location>
        <begin position="25"/>
        <end position="197"/>
    </location>
</feature>
<evidence type="ECO:0000313" key="3">
    <source>
        <dbReference type="EMBL" id="PSH62428.1"/>
    </source>
</evidence>
<organism evidence="3 4">
    <name type="scientific">Phyllobacterium sophorae</name>
    <dbReference type="NCBI Taxonomy" id="1520277"/>
    <lineage>
        <taxon>Bacteria</taxon>
        <taxon>Pseudomonadati</taxon>
        <taxon>Pseudomonadota</taxon>
        <taxon>Alphaproteobacteria</taxon>
        <taxon>Hyphomicrobiales</taxon>
        <taxon>Phyllobacteriaceae</taxon>
        <taxon>Phyllobacterium</taxon>
    </lineage>
</organism>
<dbReference type="SUPFAM" id="SSF53955">
    <property type="entry name" value="Lysozyme-like"/>
    <property type="match status" value="1"/>
</dbReference>
<dbReference type="PROSITE" id="PS51257">
    <property type="entry name" value="PROKAR_LIPOPROTEIN"/>
    <property type="match status" value="1"/>
</dbReference>
<dbReference type="CDD" id="cd00442">
    <property type="entry name" value="Lyz-like"/>
    <property type="match status" value="1"/>
</dbReference>
<reference evidence="4" key="1">
    <citation type="submission" date="2017-11" db="EMBL/GenBank/DDBJ databases">
        <authorList>
            <person name="Kuznetsova I."/>
            <person name="Sazanova A."/>
            <person name="Chirak E."/>
            <person name="Safronova V."/>
            <person name="Willems A."/>
        </authorList>
    </citation>
    <scope>NUCLEOTIDE SEQUENCE [LARGE SCALE GENOMIC DNA]</scope>
    <source>
        <strain evidence="4">CCBAU 03422</strain>
    </source>
</reference>
<dbReference type="Pfam" id="PF19489">
    <property type="entry name" value="SLT_4"/>
    <property type="match status" value="1"/>
</dbReference>
<dbReference type="RefSeq" id="WP_106665601.1">
    <property type="nucleotide sequence ID" value="NZ_PGGM01000009.1"/>
</dbReference>
<keyword evidence="4" id="KW-1185">Reference proteome</keyword>
<name>A0A2P7B7K6_9HYPH</name>
<gene>
    <name evidence="3" type="ORF">CU103_18940</name>
</gene>
<dbReference type="InterPro" id="IPR023346">
    <property type="entry name" value="Lysozyme-like_dom_sf"/>
</dbReference>
<dbReference type="Proteomes" id="UP000241764">
    <property type="component" value="Unassembled WGS sequence"/>
</dbReference>
<dbReference type="AlphaFoldDB" id="A0A2P7B7K6"/>
<dbReference type="EMBL" id="PGGM01000009">
    <property type="protein sequence ID" value="PSH62428.1"/>
    <property type="molecule type" value="Genomic_DNA"/>
</dbReference>
<feature type="domain" description="Transglycosylase SLT" evidence="2">
    <location>
        <begin position="11"/>
        <end position="195"/>
    </location>
</feature>